<feature type="region of interest" description="Disordered" evidence="1">
    <location>
        <begin position="92"/>
        <end position="188"/>
    </location>
</feature>
<sequence length="188" mass="22504">MCNHIHLRHLITYTLDRTRRKEPDFGTRRNIGSREHPGNHRRTTLRTNKRDPKRRFNLGSPRTKSNPRQQQPPQQEGYSGYQEDLALLQRLQEEADQTEQERNNQRNREEQERRQLEQEYRRNYEEQQEQQRQRARTTLPVLPQYTITPSTPVLTPATSPRRHRQNRRSSPPTIVTVGPSQTQPRTNL</sequence>
<reference evidence="2 3" key="1">
    <citation type="submission" date="2018-08" db="EMBL/GenBank/DDBJ databases">
        <title>Genome and evolution of the arbuscular mycorrhizal fungus Diversispora epigaea (formerly Glomus versiforme) and its bacterial endosymbionts.</title>
        <authorList>
            <person name="Sun X."/>
            <person name="Fei Z."/>
            <person name="Harrison M."/>
        </authorList>
    </citation>
    <scope>NUCLEOTIDE SEQUENCE [LARGE SCALE GENOMIC DNA]</scope>
    <source>
        <strain evidence="2 3">IT104</strain>
    </source>
</reference>
<feature type="compositionally biased region" description="Polar residues" evidence="1">
    <location>
        <begin position="60"/>
        <end position="77"/>
    </location>
</feature>
<name>A0A397GC13_9GLOM</name>
<protein>
    <submittedName>
        <fullName evidence="2">Uncharacterized protein</fullName>
    </submittedName>
</protein>
<feature type="compositionally biased region" description="Basic and acidic residues" evidence="1">
    <location>
        <begin position="99"/>
        <end position="132"/>
    </location>
</feature>
<comment type="caution">
    <text evidence="2">The sequence shown here is derived from an EMBL/GenBank/DDBJ whole genome shotgun (WGS) entry which is preliminary data.</text>
</comment>
<evidence type="ECO:0000256" key="1">
    <source>
        <dbReference type="SAM" id="MobiDB-lite"/>
    </source>
</evidence>
<keyword evidence="3" id="KW-1185">Reference proteome</keyword>
<accession>A0A397GC13</accession>
<feature type="compositionally biased region" description="Polar residues" evidence="1">
    <location>
        <begin position="168"/>
        <end position="188"/>
    </location>
</feature>
<evidence type="ECO:0000313" key="3">
    <source>
        <dbReference type="Proteomes" id="UP000266861"/>
    </source>
</evidence>
<dbReference type="EMBL" id="PQFF01000490">
    <property type="protein sequence ID" value="RHZ47414.1"/>
    <property type="molecule type" value="Genomic_DNA"/>
</dbReference>
<gene>
    <name evidence="2" type="ORF">Glove_581g4</name>
</gene>
<dbReference type="Proteomes" id="UP000266861">
    <property type="component" value="Unassembled WGS sequence"/>
</dbReference>
<feature type="compositionally biased region" description="Basic and acidic residues" evidence="1">
    <location>
        <begin position="21"/>
        <end position="38"/>
    </location>
</feature>
<feature type="region of interest" description="Disordered" evidence="1">
    <location>
        <begin position="21"/>
        <end position="78"/>
    </location>
</feature>
<proteinExistence type="predicted"/>
<dbReference type="AlphaFoldDB" id="A0A397GC13"/>
<feature type="compositionally biased region" description="Polar residues" evidence="1">
    <location>
        <begin position="145"/>
        <end position="158"/>
    </location>
</feature>
<evidence type="ECO:0000313" key="2">
    <source>
        <dbReference type="EMBL" id="RHZ47414.1"/>
    </source>
</evidence>
<organism evidence="2 3">
    <name type="scientific">Diversispora epigaea</name>
    <dbReference type="NCBI Taxonomy" id="1348612"/>
    <lineage>
        <taxon>Eukaryota</taxon>
        <taxon>Fungi</taxon>
        <taxon>Fungi incertae sedis</taxon>
        <taxon>Mucoromycota</taxon>
        <taxon>Glomeromycotina</taxon>
        <taxon>Glomeromycetes</taxon>
        <taxon>Diversisporales</taxon>
        <taxon>Diversisporaceae</taxon>
        <taxon>Diversispora</taxon>
    </lineage>
</organism>